<reference evidence="1 2" key="1">
    <citation type="submission" date="2020-10" db="EMBL/GenBank/DDBJ databases">
        <authorList>
            <person name="Kazantseva O.A."/>
            <person name="Piligrimova E.G."/>
            <person name="Shadrin A.M."/>
        </authorList>
    </citation>
    <scope>NUCLEOTIDE SEQUENCE [LARGE SCALE GENOMIC DNA]</scope>
</reference>
<dbReference type="Proteomes" id="UP000594029">
    <property type="component" value="Segment"/>
</dbReference>
<gene>
    <name evidence="1" type="ORF">Kirov_240</name>
</gene>
<accession>A0A7U3NK12</accession>
<proteinExistence type="predicted"/>
<keyword evidence="2" id="KW-1185">Reference proteome</keyword>
<dbReference type="EMBL" id="MW084976">
    <property type="protein sequence ID" value="QOV08439.1"/>
    <property type="molecule type" value="Genomic_DNA"/>
</dbReference>
<evidence type="ECO:0000313" key="1">
    <source>
        <dbReference type="EMBL" id="QOV08439.1"/>
    </source>
</evidence>
<evidence type="ECO:0000313" key="2">
    <source>
        <dbReference type="Proteomes" id="UP000594029"/>
    </source>
</evidence>
<name>A0A7U3NK12_9CAUD</name>
<sequence>MKKRILCIKDVVMDDSGEVAFTEGKSYEIDLDSSYLSAINNQEEEHCLGTMHDEDRWFQKHFEIVE</sequence>
<protein>
    <submittedName>
        <fullName evidence="1">Uncharacterized protein</fullName>
    </submittedName>
</protein>
<organism evidence="1 2">
    <name type="scientific">Bacillus phage Kirov</name>
    <dbReference type="NCBI Taxonomy" id="2783539"/>
    <lineage>
        <taxon>Viruses</taxon>
        <taxon>Duplodnaviria</taxon>
        <taxon>Heunggongvirae</taxon>
        <taxon>Uroviricota</taxon>
        <taxon>Caudoviricetes</taxon>
        <taxon>Andregratiavirinae</taxon>
        <taxon>Kirovvirus</taxon>
        <taxon>Kirovvirus kirov</taxon>
    </lineage>
</organism>